<feature type="region of interest" description="Disordered" evidence="1">
    <location>
        <begin position="313"/>
        <end position="379"/>
    </location>
</feature>
<feature type="compositionally biased region" description="Low complexity" evidence="1">
    <location>
        <begin position="511"/>
        <end position="527"/>
    </location>
</feature>
<feature type="compositionally biased region" description="Basic residues" evidence="1">
    <location>
        <begin position="29"/>
        <end position="38"/>
    </location>
</feature>
<keyword evidence="3" id="KW-1185">Reference proteome</keyword>
<accession>A0AAV9Z937</accession>
<dbReference type="PANTHER" id="PTHR48125">
    <property type="entry name" value="LP07818P1"/>
    <property type="match status" value="1"/>
</dbReference>
<evidence type="ECO:0000313" key="2">
    <source>
        <dbReference type="EMBL" id="KAK6974892.1"/>
    </source>
</evidence>
<feature type="compositionally biased region" description="Pro residues" evidence="1">
    <location>
        <begin position="320"/>
        <end position="341"/>
    </location>
</feature>
<proteinExistence type="predicted"/>
<feature type="region of interest" description="Disordered" evidence="1">
    <location>
        <begin position="257"/>
        <end position="285"/>
    </location>
</feature>
<organism evidence="2 3">
    <name type="scientific">Favolaschia claudopus</name>
    <dbReference type="NCBI Taxonomy" id="2862362"/>
    <lineage>
        <taxon>Eukaryota</taxon>
        <taxon>Fungi</taxon>
        <taxon>Dikarya</taxon>
        <taxon>Basidiomycota</taxon>
        <taxon>Agaricomycotina</taxon>
        <taxon>Agaricomycetes</taxon>
        <taxon>Agaricomycetidae</taxon>
        <taxon>Agaricales</taxon>
        <taxon>Marasmiineae</taxon>
        <taxon>Mycenaceae</taxon>
        <taxon>Favolaschia</taxon>
    </lineage>
</organism>
<dbReference type="AlphaFoldDB" id="A0AAV9Z937"/>
<feature type="region of interest" description="Disordered" evidence="1">
    <location>
        <begin position="429"/>
        <end position="474"/>
    </location>
</feature>
<feature type="region of interest" description="Disordered" evidence="1">
    <location>
        <begin position="1"/>
        <end position="42"/>
    </location>
</feature>
<gene>
    <name evidence="2" type="ORF">R3P38DRAFT_3479630</name>
</gene>
<dbReference type="PANTHER" id="PTHR48125:SF12">
    <property type="entry name" value="AT HOOK TRANSCRIPTION FACTOR FAMILY-RELATED"/>
    <property type="match status" value="1"/>
</dbReference>
<dbReference type="Proteomes" id="UP001362999">
    <property type="component" value="Unassembled WGS sequence"/>
</dbReference>
<comment type="caution">
    <text evidence="2">The sequence shown here is derived from an EMBL/GenBank/DDBJ whole genome shotgun (WGS) entry which is preliminary data.</text>
</comment>
<protein>
    <submittedName>
        <fullName evidence="2">Uncharacterized protein</fullName>
    </submittedName>
</protein>
<feature type="compositionally biased region" description="Basic and acidic residues" evidence="1">
    <location>
        <begin position="15"/>
        <end position="27"/>
    </location>
</feature>
<evidence type="ECO:0000256" key="1">
    <source>
        <dbReference type="SAM" id="MobiDB-lite"/>
    </source>
</evidence>
<feature type="region of interest" description="Disordered" evidence="1">
    <location>
        <begin position="402"/>
        <end position="421"/>
    </location>
</feature>
<feature type="compositionally biased region" description="Basic and acidic residues" evidence="1">
    <location>
        <begin position="263"/>
        <end position="282"/>
    </location>
</feature>
<name>A0AAV9Z937_9AGAR</name>
<dbReference type="EMBL" id="JAWWNJ010000178">
    <property type="protein sequence ID" value="KAK6974892.1"/>
    <property type="molecule type" value="Genomic_DNA"/>
</dbReference>
<feature type="region of interest" description="Disordered" evidence="1">
    <location>
        <begin position="627"/>
        <end position="648"/>
    </location>
</feature>
<sequence length="648" mass="71637">MKIRRWQKAVLTRPPMRDGRELRESKSGKGARHCTRHYSPRDASFRPSFRSLRPAVAHQLNIDSLCRATCSSPLPHPYPQPLHPPQPITGHPLPAIRHLRRLASHLPTTRTFLTASFYIDIDIASPCPASHPLPLCSRQRTAPPPPPPRLCHGWAVWRKRGDVGARRGSRWMWKWRSAWTIVARQKRVVLIMLEGRRRRWERRWCTAREKGETVDVELRVERDPERRRDPPHLYVTVHAPTEQSRWSQKLYRPSANGYFQTRSGRDGAEKAEEKIDGSRRDGQNIGSKCIGEIRIHLPRVLLIPLSLIPPSHRSSSFFTPPRPPPSISPHPQPHSPPPPPGTRERRRTVNRPQQASADDTRAPAPIRVRGTHPPHLLSLAHPTPELRLESMTLIIPTTTPSGHVCPEVDDGGSVRGGKSVAGERGSCALVDGRRDEGGGSGVKKGAVSVREGGRGRNTGPASTRSTGEDVPDVRCRHGSVIQSTASSSQPYRLARALLLLLPLPVLPTDPPTSSSSSSSLSIAASLSPPTPDPSHRPSRHRAPPAASFHTGALDLGVMIDDPPPSFHLISDDPPPRHHWLAASSRRSTDWTDAAYQAAAYRRRDSSSIAAVLPKEVRNGYDEGERVEVSEAATRKKMQADAGDEIVGG</sequence>
<reference evidence="2 3" key="1">
    <citation type="journal article" date="2024" name="J Genomics">
        <title>Draft genome sequencing and assembly of Favolaschia claudopus CIRM-BRFM 2984 isolated from oak limbs.</title>
        <authorList>
            <person name="Navarro D."/>
            <person name="Drula E."/>
            <person name="Chaduli D."/>
            <person name="Cazenave R."/>
            <person name="Ahrendt S."/>
            <person name="Wang J."/>
            <person name="Lipzen A."/>
            <person name="Daum C."/>
            <person name="Barry K."/>
            <person name="Grigoriev I.V."/>
            <person name="Favel A."/>
            <person name="Rosso M.N."/>
            <person name="Martin F."/>
        </authorList>
    </citation>
    <scope>NUCLEOTIDE SEQUENCE [LARGE SCALE GENOMIC DNA]</scope>
    <source>
        <strain evidence="2 3">CIRM-BRFM 2984</strain>
    </source>
</reference>
<evidence type="ECO:0000313" key="3">
    <source>
        <dbReference type="Proteomes" id="UP001362999"/>
    </source>
</evidence>
<feature type="region of interest" description="Disordered" evidence="1">
    <location>
        <begin position="509"/>
        <end position="547"/>
    </location>
</feature>